<reference evidence="2 3" key="1">
    <citation type="submission" date="2016-09" db="EMBL/GenBank/DDBJ databases">
        <title>Metabolic pathway, cell adaptation mechanisms and a novel monoxygenase revealed through proteogenomic-transcription analysis of a Sphingomonas haloaromaticamans strain degrading the fungicide ortho-phenylphenol.</title>
        <authorList>
            <person name="Perruchon C."/>
            <person name="Papadopoulou E.S."/>
            <person name="Rousidou C."/>
            <person name="Vasileiadis S."/>
            <person name="Tanou G."/>
            <person name="Amoutzias G."/>
            <person name="Molassiotis A."/>
            <person name="Karpouzas D.G."/>
        </authorList>
    </citation>
    <scope>NUCLEOTIDE SEQUENCE [LARGE SCALE GENOMIC DNA]</scope>
    <source>
        <strain evidence="2 3">P3</strain>
    </source>
</reference>
<dbReference type="InterPro" id="IPR021719">
    <property type="entry name" value="Prot_inh_I78"/>
</dbReference>
<dbReference type="Gene3D" id="3.30.10.10">
    <property type="entry name" value="Trypsin Inhibitor V, subunit A"/>
    <property type="match status" value="1"/>
</dbReference>
<feature type="region of interest" description="Disordered" evidence="1">
    <location>
        <begin position="20"/>
        <end position="40"/>
    </location>
</feature>
<proteinExistence type="predicted"/>
<dbReference type="RefSeq" id="WP_015460282.1">
    <property type="nucleotide sequence ID" value="NZ_MIPT01000001.1"/>
</dbReference>
<keyword evidence="3" id="KW-1185">Reference proteome</keyword>
<name>A0A1S1HCN3_9SPHN</name>
<dbReference type="Pfam" id="PF11720">
    <property type="entry name" value="Inhibitor_I78"/>
    <property type="match status" value="1"/>
</dbReference>
<evidence type="ECO:0000313" key="2">
    <source>
        <dbReference type="EMBL" id="OHT19848.1"/>
    </source>
</evidence>
<organism evidence="2 3">
    <name type="scientific">Edaphosphingomonas haloaromaticamans</name>
    <dbReference type="NCBI Taxonomy" id="653954"/>
    <lineage>
        <taxon>Bacteria</taxon>
        <taxon>Pseudomonadati</taxon>
        <taxon>Pseudomonadota</taxon>
        <taxon>Alphaproteobacteria</taxon>
        <taxon>Sphingomonadales</taxon>
        <taxon>Rhizorhabdaceae</taxon>
        <taxon>Edaphosphingomonas</taxon>
    </lineage>
</organism>
<sequence length="103" mass="11378">MRVKGLALIGVGALLLSGCMDDHHDRPGHSRPPRPQGECRADRAQYLVGKVAEGGVIERARKATGARTVRMLRPGQPVTMDYRADRLNVEVDSRQFIRSIRCG</sequence>
<evidence type="ECO:0000313" key="3">
    <source>
        <dbReference type="Proteomes" id="UP000179467"/>
    </source>
</evidence>
<gene>
    <name evidence="2" type="ORF">BHE75_01840</name>
</gene>
<evidence type="ECO:0000256" key="1">
    <source>
        <dbReference type="SAM" id="MobiDB-lite"/>
    </source>
</evidence>
<comment type="caution">
    <text evidence="2">The sequence shown here is derived from an EMBL/GenBank/DDBJ whole genome shotgun (WGS) entry which is preliminary data.</text>
</comment>
<dbReference type="AlphaFoldDB" id="A0A1S1HCN3"/>
<accession>A0A1S1HCN3</accession>
<dbReference type="Proteomes" id="UP000179467">
    <property type="component" value="Unassembled WGS sequence"/>
</dbReference>
<dbReference type="PANTHER" id="PTHR39600">
    <property type="entry name" value="PEPTIDASE INHIBITOR I78 FAMILY PROTEIN"/>
    <property type="match status" value="1"/>
</dbReference>
<dbReference type="EMBL" id="MIPT01000001">
    <property type="protein sequence ID" value="OHT19848.1"/>
    <property type="molecule type" value="Genomic_DNA"/>
</dbReference>
<dbReference type="PANTHER" id="PTHR39600:SF1">
    <property type="entry name" value="PEPTIDASE INHIBITOR I78 FAMILY PROTEIN"/>
    <property type="match status" value="1"/>
</dbReference>
<protein>
    <submittedName>
        <fullName evidence="2">Peptidase inhibitor I78 family protein</fullName>
    </submittedName>
</protein>
<dbReference type="PROSITE" id="PS51257">
    <property type="entry name" value="PROKAR_LIPOPROTEIN"/>
    <property type="match status" value="1"/>
</dbReference>